<dbReference type="STRING" id="1142394.PSMK_30530"/>
<gene>
    <name evidence="6" type="ordered locus">PSMK_30530</name>
</gene>
<dbReference type="KEGG" id="phm:PSMK_30530"/>
<reference evidence="6 7" key="1">
    <citation type="submission" date="2012-02" db="EMBL/GenBank/DDBJ databases">
        <title>Complete genome sequence of Phycisphaera mikurensis NBRC 102666.</title>
        <authorList>
            <person name="Ankai A."/>
            <person name="Hosoyama A."/>
            <person name="Terui Y."/>
            <person name="Sekine M."/>
            <person name="Fukai R."/>
            <person name="Kato Y."/>
            <person name="Nakamura S."/>
            <person name="Yamada-Narita S."/>
            <person name="Kawakoshi A."/>
            <person name="Fukunaga Y."/>
            <person name="Yamazaki S."/>
            <person name="Fujita N."/>
        </authorList>
    </citation>
    <scope>NUCLEOTIDE SEQUENCE [LARGE SCALE GENOMIC DNA]</scope>
    <source>
        <strain evidence="7">NBRC 102666 / KCTC 22515 / FYK2301M01</strain>
    </source>
</reference>
<dbReference type="EC" id="3.2.1.-" evidence="6"/>
<dbReference type="RefSeq" id="WP_014438417.1">
    <property type="nucleotide sequence ID" value="NC_017080.1"/>
</dbReference>
<evidence type="ECO:0000256" key="1">
    <source>
        <dbReference type="ARBA" id="ARBA00006285"/>
    </source>
</evidence>
<dbReference type="PANTHER" id="PTHR21040">
    <property type="entry name" value="BCDNA.GH04120"/>
    <property type="match status" value="1"/>
</dbReference>
<evidence type="ECO:0000256" key="3">
    <source>
        <dbReference type="ARBA" id="ARBA00023295"/>
    </source>
</evidence>
<organism evidence="6 7">
    <name type="scientific">Phycisphaera mikurensis (strain NBRC 102666 / KCTC 22515 / FYK2301M01)</name>
    <dbReference type="NCBI Taxonomy" id="1142394"/>
    <lineage>
        <taxon>Bacteria</taxon>
        <taxon>Pseudomonadati</taxon>
        <taxon>Planctomycetota</taxon>
        <taxon>Phycisphaerae</taxon>
        <taxon>Phycisphaerales</taxon>
        <taxon>Phycisphaeraceae</taxon>
        <taxon>Phycisphaera</taxon>
    </lineage>
</organism>
<accession>I0IIX4</accession>
<feature type="domain" description="Beta-hexosaminidase bacterial type N-terminal" evidence="5">
    <location>
        <begin position="24"/>
        <end position="89"/>
    </location>
</feature>
<keyword evidence="7" id="KW-1185">Reference proteome</keyword>
<dbReference type="AlphaFoldDB" id="I0IIX4"/>
<dbReference type="Pfam" id="PF00728">
    <property type="entry name" value="Glyco_hydro_20"/>
    <property type="match status" value="1"/>
</dbReference>
<name>I0IIX4_PHYMF</name>
<evidence type="ECO:0000313" key="7">
    <source>
        <dbReference type="Proteomes" id="UP000007881"/>
    </source>
</evidence>
<dbReference type="InterPro" id="IPR017853">
    <property type="entry name" value="GH"/>
</dbReference>
<dbReference type="GO" id="GO:0005975">
    <property type="term" value="P:carbohydrate metabolic process"/>
    <property type="evidence" value="ECO:0007669"/>
    <property type="project" value="InterPro"/>
</dbReference>
<dbReference type="InterPro" id="IPR029018">
    <property type="entry name" value="Hex-like_dom2"/>
</dbReference>
<keyword evidence="2 6" id="KW-0378">Hydrolase</keyword>
<evidence type="ECO:0000313" key="6">
    <source>
        <dbReference type="EMBL" id="BAM05212.1"/>
    </source>
</evidence>
<dbReference type="eggNOG" id="COG3525">
    <property type="taxonomic scope" value="Bacteria"/>
</dbReference>
<evidence type="ECO:0000259" key="4">
    <source>
        <dbReference type="Pfam" id="PF00728"/>
    </source>
</evidence>
<dbReference type="Pfam" id="PF02838">
    <property type="entry name" value="Glyco_hydro_20b"/>
    <property type="match status" value="1"/>
</dbReference>
<dbReference type="PRINTS" id="PR00738">
    <property type="entry name" value="GLHYDRLASE20"/>
</dbReference>
<dbReference type="InterPro" id="IPR015883">
    <property type="entry name" value="Glyco_hydro_20_cat"/>
</dbReference>
<dbReference type="InterPro" id="IPR015882">
    <property type="entry name" value="HEX_bac_N"/>
</dbReference>
<dbReference type="PANTHER" id="PTHR21040:SF8">
    <property type="entry name" value="BCDNA.GH04120"/>
    <property type="match status" value="1"/>
</dbReference>
<dbReference type="Proteomes" id="UP000007881">
    <property type="component" value="Chromosome"/>
</dbReference>
<keyword evidence="3 6" id="KW-0326">Glycosidase</keyword>
<feature type="domain" description="Glycoside hydrolase family 20 catalytic" evidence="4">
    <location>
        <begin position="148"/>
        <end position="338"/>
    </location>
</feature>
<sequence length="586" mass="64569">MLNLPDLFLFPAPQSVTAAEGTAAADAPVSERVDPADRGRKESFRLTVRGDGVDLVAHDEAGLFYGREALRQLRLGAPQRLPCGEIVDHPDLAVRGYMLDCSRDRVPSMAFLRDTLIPRLGRLRVNHLELYTEHTIRYAGHEPAWKDASPFTFEELGEIQRLCREHFIELVPCQNLFGHMERWLDLPAYHHLAEVDEGFESPWGWRPGTCSLAPVLPEAFELSADLIDQLCAASDATLFNIGCDETFDLGQGKSKEACEREGKAHVYLGYLKRLCARVSERGKTPIYFGDIVLNHPELIAELPPEGVLVNWNYESIKSFAPESERFQQAGVRFYVCPGTSSWCSLTGRGRNATDNQRDAAEAGIRFGAEGYLNTEWGDHGHWQTQAVSWVGLVFGSGVAWCLRTNGDTDALPRAISRVAADEEDPGLGAILWDLANAYESSDARWHNATWWFRFLHAPELPIAEEPLARLSTADTDAGEAALDAVLGRLGSVETRTEEAALLVREAAFSAALARWSCRRAGERLRGGDAGAGPAMRAELEGLAAEHRALWAIRSRPGGLEDSVRKLEKPLRVTGADAGAVRTSGNF</sequence>
<evidence type="ECO:0000259" key="5">
    <source>
        <dbReference type="Pfam" id="PF02838"/>
    </source>
</evidence>
<dbReference type="InterPro" id="IPR038901">
    <property type="entry name" value="HEXDC-like"/>
</dbReference>
<dbReference type="SUPFAM" id="SSF55545">
    <property type="entry name" value="beta-N-acetylhexosaminidase-like domain"/>
    <property type="match status" value="1"/>
</dbReference>
<dbReference type="Gene3D" id="3.30.379.10">
    <property type="entry name" value="Chitobiase/beta-hexosaminidase domain 2-like"/>
    <property type="match status" value="1"/>
</dbReference>
<protein>
    <submittedName>
        <fullName evidence="6">Putative glycoside hydrolase</fullName>
        <ecNumber evidence="6">3.2.1.-</ecNumber>
    </submittedName>
</protein>
<dbReference type="OrthoDB" id="9763537at2"/>
<dbReference type="GO" id="GO:0004563">
    <property type="term" value="F:beta-N-acetylhexosaminidase activity"/>
    <property type="evidence" value="ECO:0007669"/>
    <property type="project" value="InterPro"/>
</dbReference>
<evidence type="ECO:0000256" key="2">
    <source>
        <dbReference type="ARBA" id="ARBA00022801"/>
    </source>
</evidence>
<comment type="similarity">
    <text evidence="1">Belongs to the glycosyl hydrolase 20 family.</text>
</comment>
<proteinExistence type="inferred from homology"/>
<dbReference type="SUPFAM" id="SSF51445">
    <property type="entry name" value="(Trans)glycosidases"/>
    <property type="match status" value="1"/>
</dbReference>
<dbReference type="EMBL" id="AP012338">
    <property type="protein sequence ID" value="BAM05212.1"/>
    <property type="molecule type" value="Genomic_DNA"/>
</dbReference>
<dbReference type="Gene3D" id="3.20.20.80">
    <property type="entry name" value="Glycosidases"/>
    <property type="match status" value="1"/>
</dbReference>
<dbReference type="InterPro" id="IPR025705">
    <property type="entry name" value="Beta_hexosaminidase_sua/sub"/>
</dbReference>
<dbReference type="HOGENOM" id="CLU_020160_1_0_0"/>